<evidence type="ECO:0000259" key="7">
    <source>
        <dbReference type="Pfam" id="PF00675"/>
    </source>
</evidence>
<reference evidence="9 10" key="1">
    <citation type="submission" date="2016-08" db="EMBL/GenBank/DDBJ databases">
        <title>Evolution of the type three secretion system and type three effector repertoires in Xanthomonas.</title>
        <authorList>
            <person name="Merda D."/>
            <person name="Briand M."/>
            <person name="Bosis E."/>
            <person name="Rousseau C."/>
            <person name="Portier P."/>
            <person name="Jacques M.-A."/>
            <person name="Fischer-Le Saux M."/>
        </authorList>
    </citation>
    <scope>NUCLEOTIDE SEQUENCE [LARGE SCALE GENOMIC DNA]</scope>
    <source>
        <strain evidence="9 10">CFBP 3122</strain>
    </source>
</reference>
<evidence type="ECO:0000256" key="2">
    <source>
        <dbReference type="ARBA" id="ARBA00022670"/>
    </source>
</evidence>
<dbReference type="InterPro" id="IPR007863">
    <property type="entry name" value="Peptidase_M16_C"/>
</dbReference>
<keyword evidence="5" id="KW-0482">Metalloprotease</keyword>
<keyword evidence="4" id="KW-0862">Zinc</keyword>
<evidence type="ECO:0000313" key="9">
    <source>
        <dbReference type="EMBL" id="PPT77556.1"/>
    </source>
</evidence>
<keyword evidence="6" id="KW-0732">Signal</keyword>
<evidence type="ECO:0000256" key="5">
    <source>
        <dbReference type="ARBA" id="ARBA00023049"/>
    </source>
</evidence>
<dbReference type="GO" id="GO:0046872">
    <property type="term" value="F:metal ion binding"/>
    <property type="evidence" value="ECO:0007669"/>
    <property type="project" value="InterPro"/>
</dbReference>
<comment type="caution">
    <text evidence="9">The sequence shown here is derived from an EMBL/GenBank/DDBJ whole genome shotgun (WGS) entry which is preliminary data.</text>
</comment>
<evidence type="ECO:0000256" key="3">
    <source>
        <dbReference type="ARBA" id="ARBA00022801"/>
    </source>
</evidence>
<feature type="chain" id="PRO_5015727771" evidence="6">
    <location>
        <begin position="23"/>
        <end position="921"/>
    </location>
</feature>
<proteinExistence type="inferred from homology"/>
<dbReference type="AlphaFoldDB" id="A0A2S6Z7F4"/>
<gene>
    <name evidence="9" type="ORF">XaplCFBP3122_06255</name>
</gene>
<dbReference type="Pfam" id="PF05193">
    <property type="entry name" value="Peptidase_M16_C"/>
    <property type="match status" value="2"/>
</dbReference>
<feature type="domain" description="Peptidase M16 C-terminal" evidence="8">
    <location>
        <begin position="203"/>
        <end position="371"/>
    </location>
</feature>
<keyword evidence="2" id="KW-0645">Protease</keyword>
<feature type="signal peptide" evidence="6">
    <location>
        <begin position="1"/>
        <end position="22"/>
    </location>
</feature>
<comment type="similarity">
    <text evidence="1">Belongs to the peptidase M16 family.</text>
</comment>
<feature type="domain" description="Peptidase M16 N-terminal" evidence="7">
    <location>
        <begin position="48"/>
        <end position="161"/>
    </location>
</feature>
<dbReference type="RefSeq" id="WP_104597342.1">
    <property type="nucleotide sequence ID" value="NZ_MIGV01000004.1"/>
</dbReference>
<dbReference type="GO" id="GO:0008237">
    <property type="term" value="F:metallopeptidase activity"/>
    <property type="evidence" value="ECO:0007669"/>
    <property type="project" value="UniProtKB-KW"/>
</dbReference>
<feature type="domain" description="Peptidase M16 C-terminal" evidence="8">
    <location>
        <begin position="649"/>
        <end position="826"/>
    </location>
</feature>
<evidence type="ECO:0000313" key="10">
    <source>
        <dbReference type="Proteomes" id="UP000238270"/>
    </source>
</evidence>
<dbReference type="EMBL" id="MIGV01000004">
    <property type="protein sequence ID" value="PPT77556.1"/>
    <property type="molecule type" value="Genomic_DNA"/>
</dbReference>
<organism evidence="9 10">
    <name type="scientific">Xanthomonas arboricola pv. populi</name>
    <dbReference type="NCBI Taxonomy" id="487823"/>
    <lineage>
        <taxon>Bacteria</taxon>
        <taxon>Pseudomonadati</taxon>
        <taxon>Pseudomonadota</taxon>
        <taxon>Gammaproteobacteria</taxon>
        <taxon>Lysobacterales</taxon>
        <taxon>Lysobacteraceae</taxon>
        <taxon>Xanthomonas</taxon>
    </lineage>
</organism>
<dbReference type="Pfam" id="PF00675">
    <property type="entry name" value="Peptidase_M16"/>
    <property type="match status" value="2"/>
</dbReference>
<name>A0A2S6Z7F4_9XANT</name>
<evidence type="ECO:0000256" key="6">
    <source>
        <dbReference type="SAM" id="SignalP"/>
    </source>
</evidence>
<dbReference type="InterPro" id="IPR050626">
    <property type="entry name" value="Peptidase_M16"/>
</dbReference>
<dbReference type="SUPFAM" id="SSF63411">
    <property type="entry name" value="LuxS/MPP-like metallohydrolase"/>
    <property type="match status" value="4"/>
</dbReference>
<protein>
    <submittedName>
        <fullName evidence="9">Peptidase M16</fullName>
    </submittedName>
</protein>
<dbReference type="GO" id="GO:0006508">
    <property type="term" value="P:proteolysis"/>
    <property type="evidence" value="ECO:0007669"/>
    <property type="project" value="UniProtKB-KW"/>
</dbReference>
<dbReference type="Proteomes" id="UP000238270">
    <property type="component" value="Unassembled WGS sequence"/>
</dbReference>
<evidence type="ECO:0000256" key="1">
    <source>
        <dbReference type="ARBA" id="ARBA00007261"/>
    </source>
</evidence>
<evidence type="ECO:0000256" key="4">
    <source>
        <dbReference type="ARBA" id="ARBA00022833"/>
    </source>
</evidence>
<dbReference type="PANTHER" id="PTHR43690">
    <property type="entry name" value="NARDILYSIN"/>
    <property type="match status" value="1"/>
</dbReference>
<accession>A0A2S6Z7F4</accession>
<feature type="domain" description="Peptidase M16 N-terminal" evidence="7">
    <location>
        <begin position="497"/>
        <end position="607"/>
    </location>
</feature>
<dbReference type="InterPro" id="IPR011765">
    <property type="entry name" value="Pept_M16_N"/>
</dbReference>
<evidence type="ECO:0000259" key="8">
    <source>
        <dbReference type="Pfam" id="PF05193"/>
    </source>
</evidence>
<dbReference type="Gene3D" id="3.30.830.10">
    <property type="entry name" value="Metalloenzyme, LuxS/M16 peptidase-like"/>
    <property type="match status" value="4"/>
</dbReference>
<sequence>MNRLLKSLVHLLLLACIAQAAAAAPEPPAGRIQIDHQAFTLPNGLTTLVHSDHSLPTVFVGVWYRVGSKDEPQGKTGFAHLFEHLMFQPTVNRSSEYFLPLNKAGASDMNGTTDVDRTKYYQTVPSNALDLALWMESDRMGYLGRSITQQVLDEQRAVVKNEKRQDELGGGDKTLEFYRQNFYPKGHPYAHSTIGSMEDLDRATLADVKQWFEDYYGASNAVLVLSGDIDVETARQKVAHYFADVPAGKPAARLEQWVPDFPQVKRDVIYGDGPTATVRRNWPLSNDDPRETTLLQLAAATLAGSRNTPLHELLVERMKLATRVSASVSKNHLTSTFGISATLAPGVAPERAGALIDQTLRDYFANGPQDKLRLQAIALGTDNALLRSLESNAAIGSMLAEGQLYANDPLFFVKQRQWVREASAEDLRAVVRKWLDRPYYESLLLPSPKTSDARGSVDRSRIPEPGEFKGQVRFPAIRETVLDNGMKLVVAERRGLPLVNASMQFDTGSDADAAYAPGIAEQAFRLLPLGTRKYDGNALVREIDRVGFYLNTAVGERRAGFNWSNTSDRLDDAFALAAELLRHPTYPQQEIDRRNAGADVDAYFDAYEHNPIDAASALFARALWGPDHPNGRITTREQGRREQAMQSSHDTLARFHDTELGPNNATLYVLGDVTLEKARALAERHFGDWRAASPTALPPSGPRVPPAAGARVILIDAPGAAQSSIVAGHLVAPFDKDTAAIESLMNAALGTSFHSRLNMNLREDKGWTYGFSAGVANAPTGPRVFAASGTLQTDRTAQGMLEIRKEIGNYVGTRPMTEAELERERDAAIRAIPAGFGNGGAFLASMISSRAYGLPYTRAEGAMQRLSEVSLEQVRQAARATYRPDQLTWVVAGDLKLIERDIRALGLGPVEVWDVYGNRVR</sequence>
<dbReference type="PANTHER" id="PTHR43690:SF17">
    <property type="entry name" value="PROTEIN YHJJ"/>
    <property type="match status" value="1"/>
</dbReference>
<keyword evidence="3" id="KW-0378">Hydrolase</keyword>
<dbReference type="InterPro" id="IPR011249">
    <property type="entry name" value="Metalloenz_LuxS/M16"/>
</dbReference>